<dbReference type="OrthoDB" id="39175at2759"/>
<feature type="region of interest" description="Disordered" evidence="1">
    <location>
        <begin position="176"/>
        <end position="326"/>
    </location>
</feature>
<organism evidence="3 4">
    <name type="scientific">Cristinia sonorae</name>
    <dbReference type="NCBI Taxonomy" id="1940300"/>
    <lineage>
        <taxon>Eukaryota</taxon>
        <taxon>Fungi</taxon>
        <taxon>Dikarya</taxon>
        <taxon>Basidiomycota</taxon>
        <taxon>Agaricomycotina</taxon>
        <taxon>Agaricomycetes</taxon>
        <taxon>Agaricomycetidae</taxon>
        <taxon>Agaricales</taxon>
        <taxon>Pleurotineae</taxon>
        <taxon>Stephanosporaceae</taxon>
        <taxon>Cristinia</taxon>
    </lineage>
</organism>
<feature type="domain" description="Zn(2)-C6 fungal-type" evidence="2">
    <location>
        <begin position="335"/>
        <end position="370"/>
    </location>
</feature>
<dbReference type="Pfam" id="PF00172">
    <property type="entry name" value="Zn_clus"/>
    <property type="match status" value="1"/>
</dbReference>
<feature type="compositionally biased region" description="Low complexity" evidence="1">
    <location>
        <begin position="283"/>
        <end position="293"/>
    </location>
</feature>
<protein>
    <recommendedName>
        <fullName evidence="2">Zn(2)-C6 fungal-type domain-containing protein</fullName>
    </recommendedName>
</protein>
<dbReference type="PROSITE" id="PS50048">
    <property type="entry name" value="ZN2_CY6_FUNGAL_2"/>
    <property type="match status" value="1"/>
</dbReference>
<keyword evidence="4" id="KW-1185">Reference proteome</keyword>
<dbReference type="EMBL" id="JAEVFJ010000001">
    <property type="protein sequence ID" value="KAH8107629.1"/>
    <property type="molecule type" value="Genomic_DNA"/>
</dbReference>
<sequence length="399" mass="43603">MPSDKFYLRADIPSTTPQPDDAQGYLDAVAYPIFPIPSSSRLFPQSGHHRHPDPFQVSNNMNETGQYGYPVASSWAGDYSDWHPDYVSFDGSLPNHHEPTLSYYGNITYDNHTARRHDLLHTNNSATLDGCGSVASSSGMSDSDYRMSIPAPSFTAPAHFANDALISGTLHQYACAKQRRSRHDPGGGLSPYGLPETPQIGAYHDFEPPLHHHSEPLPIASPHSSALFGAVHDVTSPHPQRAPARPQARRSAETRRATTYRPPSPTELPYYGDRDASNRQDASSSSSSASISPMPSPFTVTPLDKAREAPKCNGPGPHAHSEKPKFKRGTPTKVACFFCRKRKIACGGPPDGSKDGPCKQCIRRSLECYYPEATQRGRRSPFPSGIPSDNFSMGLLFAD</sequence>
<dbReference type="AlphaFoldDB" id="A0A8K0XUT0"/>
<name>A0A8K0XUT0_9AGAR</name>
<feature type="compositionally biased region" description="Low complexity" evidence="1">
    <location>
        <begin position="236"/>
        <end position="246"/>
    </location>
</feature>
<dbReference type="Proteomes" id="UP000813824">
    <property type="component" value="Unassembled WGS sequence"/>
</dbReference>
<dbReference type="SUPFAM" id="SSF57701">
    <property type="entry name" value="Zn2/Cys6 DNA-binding domain"/>
    <property type="match status" value="1"/>
</dbReference>
<proteinExistence type="predicted"/>
<feature type="compositionally biased region" description="Basic and acidic residues" evidence="1">
    <location>
        <begin position="204"/>
        <end position="215"/>
    </location>
</feature>
<dbReference type="InterPro" id="IPR001138">
    <property type="entry name" value="Zn2Cys6_DnaBD"/>
</dbReference>
<dbReference type="SMART" id="SM00066">
    <property type="entry name" value="GAL4"/>
    <property type="match status" value="1"/>
</dbReference>
<evidence type="ECO:0000313" key="4">
    <source>
        <dbReference type="Proteomes" id="UP000813824"/>
    </source>
</evidence>
<dbReference type="InterPro" id="IPR036864">
    <property type="entry name" value="Zn2-C6_fun-type_DNA-bd_sf"/>
</dbReference>
<evidence type="ECO:0000259" key="2">
    <source>
        <dbReference type="PROSITE" id="PS50048"/>
    </source>
</evidence>
<evidence type="ECO:0000313" key="3">
    <source>
        <dbReference type="EMBL" id="KAH8107629.1"/>
    </source>
</evidence>
<gene>
    <name evidence="3" type="ORF">BXZ70DRAFT_449</name>
</gene>
<feature type="region of interest" description="Disordered" evidence="1">
    <location>
        <begin position="1"/>
        <end position="22"/>
    </location>
</feature>
<dbReference type="GO" id="GO:0000981">
    <property type="term" value="F:DNA-binding transcription factor activity, RNA polymerase II-specific"/>
    <property type="evidence" value="ECO:0007669"/>
    <property type="project" value="InterPro"/>
</dbReference>
<dbReference type="GO" id="GO:0008270">
    <property type="term" value="F:zinc ion binding"/>
    <property type="evidence" value="ECO:0007669"/>
    <property type="project" value="InterPro"/>
</dbReference>
<dbReference type="PROSITE" id="PS00463">
    <property type="entry name" value="ZN2_CY6_FUNGAL_1"/>
    <property type="match status" value="1"/>
</dbReference>
<reference evidence="3" key="1">
    <citation type="journal article" date="2021" name="New Phytol.">
        <title>Evolutionary innovations through gain and loss of genes in the ectomycorrhizal Boletales.</title>
        <authorList>
            <person name="Wu G."/>
            <person name="Miyauchi S."/>
            <person name="Morin E."/>
            <person name="Kuo A."/>
            <person name="Drula E."/>
            <person name="Varga T."/>
            <person name="Kohler A."/>
            <person name="Feng B."/>
            <person name="Cao Y."/>
            <person name="Lipzen A."/>
            <person name="Daum C."/>
            <person name="Hundley H."/>
            <person name="Pangilinan J."/>
            <person name="Johnson J."/>
            <person name="Barry K."/>
            <person name="LaButti K."/>
            <person name="Ng V."/>
            <person name="Ahrendt S."/>
            <person name="Min B."/>
            <person name="Choi I.G."/>
            <person name="Park H."/>
            <person name="Plett J.M."/>
            <person name="Magnuson J."/>
            <person name="Spatafora J.W."/>
            <person name="Nagy L.G."/>
            <person name="Henrissat B."/>
            <person name="Grigoriev I.V."/>
            <person name="Yang Z.L."/>
            <person name="Xu J."/>
            <person name="Martin F.M."/>
        </authorList>
    </citation>
    <scope>NUCLEOTIDE SEQUENCE</scope>
    <source>
        <strain evidence="3">KKN 215</strain>
    </source>
</reference>
<evidence type="ECO:0000256" key="1">
    <source>
        <dbReference type="SAM" id="MobiDB-lite"/>
    </source>
</evidence>
<dbReference type="Gene3D" id="4.10.240.10">
    <property type="entry name" value="Zn(2)-C6 fungal-type DNA-binding domain"/>
    <property type="match status" value="1"/>
</dbReference>
<dbReference type="CDD" id="cd00067">
    <property type="entry name" value="GAL4"/>
    <property type="match status" value="1"/>
</dbReference>
<accession>A0A8K0XUT0</accession>
<comment type="caution">
    <text evidence="3">The sequence shown here is derived from an EMBL/GenBank/DDBJ whole genome shotgun (WGS) entry which is preliminary data.</text>
</comment>